<keyword evidence="4" id="KW-1185">Reference proteome</keyword>
<dbReference type="AlphaFoldDB" id="A0A2H3BA49"/>
<proteinExistence type="predicted"/>
<evidence type="ECO:0000256" key="2">
    <source>
        <dbReference type="SAM" id="MobiDB-lite"/>
    </source>
</evidence>
<gene>
    <name evidence="3" type="ORF">ARMSODRAFT_1022184</name>
</gene>
<reference evidence="4" key="1">
    <citation type="journal article" date="2017" name="Nat. Ecol. Evol.">
        <title>Genome expansion and lineage-specific genetic innovations in the forest pathogenic fungi Armillaria.</title>
        <authorList>
            <person name="Sipos G."/>
            <person name="Prasanna A.N."/>
            <person name="Walter M.C."/>
            <person name="O'Connor E."/>
            <person name="Balint B."/>
            <person name="Krizsan K."/>
            <person name="Kiss B."/>
            <person name="Hess J."/>
            <person name="Varga T."/>
            <person name="Slot J."/>
            <person name="Riley R."/>
            <person name="Boka B."/>
            <person name="Rigling D."/>
            <person name="Barry K."/>
            <person name="Lee J."/>
            <person name="Mihaltcheva S."/>
            <person name="LaButti K."/>
            <person name="Lipzen A."/>
            <person name="Waldron R."/>
            <person name="Moloney N.M."/>
            <person name="Sperisen C."/>
            <person name="Kredics L."/>
            <person name="Vagvoelgyi C."/>
            <person name="Patrignani A."/>
            <person name="Fitzpatrick D."/>
            <person name="Nagy I."/>
            <person name="Doyle S."/>
            <person name="Anderson J.B."/>
            <person name="Grigoriev I.V."/>
            <person name="Gueldener U."/>
            <person name="Muensterkoetter M."/>
            <person name="Nagy L.G."/>
        </authorList>
    </citation>
    <scope>NUCLEOTIDE SEQUENCE [LARGE SCALE GENOMIC DNA]</scope>
    <source>
        <strain evidence="4">28-4</strain>
    </source>
</reference>
<evidence type="ECO:0000313" key="4">
    <source>
        <dbReference type="Proteomes" id="UP000218334"/>
    </source>
</evidence>
<accession>A0A2H3BA49</accession>
<name>A0A2H3BA49_9AGAR</name>
<evidence type="ECO:0000313" key="3">
    <source>
        <dbReference type="EMBL" id="PBK65754.1"/>
    </source>
</evidence>
<feature type="region of interest" description="Disordered" evidence="2">
    <location>
        <begin position="277"/>
        <end position="308"/>
    </location>
</feature>
<dbReference type="Proteomes" id="UP000218334">
    <property type="component" value="Unassembled WGS sequence"/>
</dbReference>
<evidence type="ECO:0000256" key="1">
    <source>
        <dbReference type="SAM" id="Coils"/>
    </source>
</evidence>
<protein>
    <submittedName>
        <fullName evidence="3">Uncharacterized protein</fullName>
    </submittedName>
</protein>
<dbReference type="EMBL" id="KZ293444">
    <property type="protein sequence ID" value="PBK65754.1"/>
    <property type="molecule type" value="Genomic_DNA"/>
</dbReference>
<dbReference type="STRING" id="1076256.A0A2H3BA49"/>
<feature type="coiled-coil region" evidence="1">
    <location>
        <begin position="88"/>
        <end position="115"/>
    </location>
</feature>
<feature type="compositionally biased region" description="Basic and acidic residues" evidence="2">
    <location>
        <begin position="405"/>
        <end position="451"/>
    </location>
</feature>
<organism evidence="3 4">
    <name type="scientific">Armillaria solidipes</name>
    <dbReference type="NCBI Taxonomy" id="1076256"/>
    <lineage>
        <taxon>Eukaryota</taxon>
        <taxon>Fungi</taxon>
        <taxon>Dikarya</taxon>
        <taxon>Basidiomycota</taxon>
        <taxon>Agaricomycotina</taxon>
        <taxon>Agaricomycetes</taxon>
        <taxon>Agaricomycetidae</taxon>
        <taxon>Agaricales</taxon>
        <taxon>Marasmiineae</taxon>
        <taxon>Physalacriaceae</taxon>
        <taxon>Armillaria</taxon>
    </lineage>
</organism>
<sequence>MSAKDTGADNPWTVILHCLTGIGLSKPHKPQAFTLWFKVNAKEVKEAWQAKMDTLKEANKPMPTSKHAAAFQSFKSTMYCELANKEKLAWEELAVEEHEAAMKEYEEKLNTSISKDPKDLQDCLKHLPGILKLLIDIVGEVMGCLVSVYVAGPQLADGGWSHITLFHGSKTVGSIKQTSVEAEQVNFKKFILLIYENFIKKCFTVEMCCAQVLPANMPTLESIGFVSEINEITLHAIKRELYNATGDSEFVATATMAVVTKGSSKIKQVLREPPVKKTTGIPKEKTGLNGMPNRTATEKAPAPDQGEPMNELTIQAEQKIGPTRQQLDSSIAGAPDLLTVSPKTPPLTVSQWSSPYLPASHIPPPRDLETGLLNISRPPSPAVSRANSVVPKVIINLLFGKKRDPNEAEKDKEPERYKEKRFCKELGGDDVDAGKKRGPEEADEDNKPPCRKEKRSCKGLGGDDAGSGDTSLKERDKQSQLGMRNTGAPRTKAGDQITSDAPNLPISPELLKLELPPDAPKWAVNAIKLFQREEVSVSFLQLVEKWITFEVKEDSWDDGGRLSAMDCPRPITDWIN</sequence>
<keyword evidence="1" id="KW-0175">Coiled coil</keyword>
<feature type="region of interest" description="Disordered" evidence="2">
    <location>
        <begin position="405"/>
        <end position="501"/>
    </location>
</feature>